<dbReference type="PANTHER" id="PTHR35145">
    <property type="entry name" value="CYTOPLASMIC PROTEIN-RELATED"/>
    <property type="match status" value="1"/>
</dbReference>
<evidence type="ECO:0000313" key="1">
    <source>
        <dbReference type="EMBL" id="PWL55756.1"/>
    </source>
</evidence>
<gene>
    <name evidence="1" type="ORF">DBY38_00240</name>
</gene>
<sequence length="122" mass="14571">MNVNEIIEYCKNKKHAYIDYPFGDIPICVKLNKKIFAQIYPKSNDYKITLKCDKIKGDFYRQIYPKVVVRGYHCPPVQQPYWNTIYINEIPEDELINMIDEAYEVVMNSFPKKVQKILKEEN</sequence>
<dbReference type="InterPro" id="IPR058532">
    <property type="entry name" value="YjbR/MT2646/Rv2570-like"/>
</dbReference>
<protein>
    <recommendedName>
        <fullName evidence="3">MmcQ/YjbR family DNA-binding protein</fullName>
    </recommendedName>
</protein>
<dbReference type="SUPFAM" id="SSF142906">
    <property type="entry name" value="YjbR-like"/>
    <property type="match status" value="1"/>
</dbReference>
<dbReference type="InterPro" id="IPR038056">
    <property type="entry name" value="YjbR-like_sf"/>
</dbReference>
<dbReference type="AlphaFoldDB" id="A0A316MBM9"/>
<dbReference type="Proteomes" id="UP000246114">
    <property type="component" value="Unassembled WGS sequence"/>
</dbReference>
<proteinExistence type="predicted"/>
<organism evidence="1 2">
    <name type="scientific">Clostridium cadaveris</name>
    <dbReference type="NCBI Taxonomy" id="1529"/>
    <lineage>
        <taxon>Bacteria</taxon>
        <taxon>Bacillati</taxon>
        <taxon>Bacillota</taxon>
        <taxon>Clostridia</taxon>
        <taxon>Eubacteriales</taxon>
        <taxon>Clostridiaceae</taxon>
        <taxon>Clostridium</taxon>
    </lineage>
</organism>
<dbReference type="Pfam" id="PF04237">
    <property type="entry name" value="YjbR"/>
    <property type="match status" value="1"/>
</dbReference>
<dbReference type="InterPro" id="IPR007351">
    <property type="entry name" value="YjbR"/>
</dbReference>
<comment type="caution">
    <text evidence="1">The sequence shown here is derived from an EMBL/GenBank/DDBJ whole genome shotgun (WGS) entry which is preliminary data.</text>
</comment>
<name>A0A316MBM9_9CLOT</name>
<reference evidence="1 2" key="1">
    <citation type="submission" date="2018-03" db="EMBL/GenBank/DDBJ databases">
        <title>The uncultured portion of the human microbiome is neutrally assembled.</title>
        <authorList>
            <person name="Jeraldo P."/>
            <person name="Boardman L."/>
            <person name="White B.A."/>
            <person name="Nelson H."/>
            <person name="Goldenfeld N."/>
            <person name="Chia N."/>
        </authorList>
    </citation>
    <scope>NUCLEOTIDE SEQUENCE [LARGE SCALE GENOMIC DNA]</scope>
    <source>
        <strain evidence="1">CIM:MAG 903</strain>
    </source>
</reference>
<dbReference type="PANTHER" id="PTHR35145:SF1">
    <property type="entry name" value="CYTOPLASMIC PROTEIN"/>
    <property type="match status" value="1"/>
</dbReference>
<dbReference type="Gene3D" id="3.90.1150.30">
    <property type="match status" value="1"/>
</dbReference>
<dbReference type="EMBL" id="QAMZ01000003">
    <property type="protein sequence ID" value="PWL55756.1"/>
    <property type="molecule type" value="Genomic_DNA"/>
</dbReference>
<accession>A0A316MBM9</accession>
<evidence type="ECO:0000313" key="2">
    <source>
        <dbReference type="Proteomes" id="UP000246114"/>
    </source>
</evidence>
<evidence type="ECO:0008006" key="3">
    <source>
        <dbReference type="Google" id="ProtNLM"/>
    </source>
</evidence>